<proteinExistence type="predicted"/>
<dbReference type="AlphaFoldDB" id="A0A444S4P7"/>
<dbReference type="PANTHER" id="PTHR33840">
    <property type="match status" value="1"/>
</dbReference>
<dbReference type="Gene3D" id="3.40.50.1820">
    <property type="entry name" value="alpha/beta hydrolase"/>
    <property type="match status" value="1"/>
</dbReference>
<evidence type="ECO:0000256" key="1">
    <source>
        <dbReference type="SAM" id="MobiDB-lite"/>
    </source>
</evidence>
<protein>
    <recommendedName>
        <fullName evidence="2">T6SS Phospholipase effector Tle1-like catalytic domain-containing protein</fullName>
    </recommendedName>
</protein>
<name>A0A444S4P7_VERDA</name>
<dbReference type="SUPFAM" id="SSF53474">
    <property type="entry name" value="alpha/beta-Hydrolases"/>
    <property type="match status" value="1"/>
</dbReference>
<reference evidence="3 4" key="1">
    <citation type="submission" date="2018-12" db="EMBL/GenBank/DDBJ databases">
        <title>Genome of Verticillium dahliae isolate Getta Getta.</title>
        <authorList>
            <person name="Gardiner D.M."/>
        </authorList>
    </citation>
    <scope>NUCLEOTIDE SEQUENCE [LARGE SCALE GENOMIC DNA]</scope>
    <source>
        <strain evidence="3 4">Getta Getta</strain>
    </source>
</reference>
<dbReference type="Pfam" id="PF09994">
    <property type="entry name" value="T6SS_Tle1-like_cat"/>
    <property type="match status" value="1"/>
</dbReference>
<feature type="compositionally biased region" description="Pro residues" evidence="1">
    <location>
        <begin position="41"/>
        <end position="50"/>
    </location>
</feature>
<organism evidence="3 4">
    <name type="scientific">Verticillium dahliae</name>
    <name type="common">Verticillium wilt</name>
    <dbReference type="NCBI Taxonomy" id="27337"/>
    <lineage>
        <taxon>Eukaryota</taxon>
        <taxon>Fungi</taxon>
        <taxon>Dikarya</taxon>
        <taxon>Ascomycota</taxon>
        <taxon>Pezizomycotina</taxon>
        <taxon>Sordariomycetes</taxon>
        <taxon>Hypocreomycetidae</taxon>
        <taxon>Glomerellales</taxon>
        <taxon>Plectosphaerellaceae</taxon>
        <taxon>Verticillium</taxon>
    </lineage>
</organism>
<dbReference type="InterPro" id="IPR029058">
    <property type="entry name" value="AB_hydrolase_fold"/>
</dbReference>
<dbReference type="Proteomes" id="UP000288725">
    <property type="component" value="Chromosome 5"/>
</dbReference>
<gene>
    <name evidence="3" type="ORF">VDGE_07683</name>
</gene>
<comment type="caution">
    <text evidence="3">The sequence shown here is derived from an EMBL/GenBank/DDBJ whole genome shotgun (WGS) entry which is preliminary data.</text>
</comment>
<feature type="compositionally biased region" description="Low complexity" evidence="1">
    <location>
        <begin position="90"/>
        <end position="100"/>
    </location>
</feature>
<feature type="domain" description="T6SS Phospholipase effector Tle1-like catalytic" evidence="2">
    <location>
        <begin position="108"/>
        <end position="403"/>
    </location>
</feature>
<dbReference type="PANTHER" id="PTHR33840:SF1">
    <property type="entry name" value="TLE1 PHOSPHOLIPASE DOMAIN-CONTAINING PROTEIN"/>
    <property type="match status" value="1"/>
</dbReference>
<sequence>MCCPTAPNMAHANTMHRPATRVPVSHDLISSAKTYIEAKPPYIPASPSNPPDNDTTGIMAPSTKRSRPEIVPNPSTERAQPATAPLPPLSSKTVPSSKAAPAPPGAPKRLIITCDGTWMDSLGEKGGDPQSNVTRISRVLRRTCQNGMHQIIAYNPGVGSGNALDRVTGGMLGVGLEQAIREVYNFICTNYVDGDEIVLVGFSRGAFTARSVADMVASIGLLTPAGLDYFFAIFDDYEHMGSSKRAQEDFLCDDLPPYAGQLGEDKLRWEAHRKDIYRRWLKTLGYTRDTHADGRTLITIKALGVWDTVGTLGVPPVPIIGVAGSSDQWKFTNTEVSDRVENAFQALALDEPRFAFRPALWERVRENRTNLKQVWFPGNHGGVGGGWHDQQIATISLAWMCDQLSTVGIEFSLPRMTEVFLEGLRYNAAHPFPVVGTTSPLPAWASFLWQQQPKLLPWGSPDVCRATHIVRDETDHDDATCKHLRARPEQYWQTARPWALGQIRAPTSRLQMMAGETVRNPGLFMRADCDTNKDTDQPLLNTNERIHSSVRVRLACEGLGLDDGETWRCKSLSGGSRSGRQIWRLAHGSAFRPAAVDALRMFRPREVELGYPAEYLYPVDERDGQWQWVFDQEGDITGAGHERVPQALVLPEEPMIGYWEKYLLALTSGYPDVWRYAEKHPPFAYN</sequence>
<feature type="region of interest" description="Disordered" evidence="1">
    <location>
        <begin position="40"/>
        <end position="108"/>
    </location>
</feature>
<evidence type="ECO:0000259" key="2">
    <source>
        <dbReference type="Pfam" id="PF09994"/>
    </source>
</evidence>
<evidence type="ECO:0000313" key="3">
    <source>
        <dbReference type="EMBL" id="RXG48381.1"/>
    </source>
</evidence>
<dbReference type="InterPro" id="IPR018712">
    <property type="entry name" value="Tle1-like_cat"/>
</dbReference>
<accession>A0A444S4P7</accession>
<dbReference type="EMBL" id="RSDZ01000026">
    <property type="protein sequence ID" value="RXG48381.1"/>
    <property type="molecule type" value="Genomic_DNA"/>
</dbReference>
<evidence type="ECO:0000313" key="4">
    <source>
        <dbReference type="Proteomes" id="UP000288725"/>
    </source>
</evidence>